<gene>
    <name evidence="1" type="ORF">HMPREF9555_00746</name>
</gene>
<proteinExistence type="predicted"/>
<dbReference type="HOGENOM" id="CLU_141653_0_0_9"/>
<keyword evidence="2" id="KW-1185">Reference proteome</keyword>
<evidence type="ECO:0000313" key="1">
    <source>
        <dbReference type="EMBL" id="EFW30058.1"/>
    </source>
</evidence>
<dbReference type="EMBL" id="AECV01000012">
    <property type="protein sequence ID" value="EFW30058.1"/>
    <property type="molecule type" value="Genomic_DNA"/>
</dbReference>
<protein>
    <submittedName>
        <fullName evidence="1">Uncharacterized protein</fullName>
    </submittedName>
</protein>
<dbReference type="STRING" id="749551.HMPREF9555_00746"/>
<name>E7N193_9FIRM</name>
<sequence length="149" mass="17942">MRDILSSINFVERYQALCIPYAIGAKNSFENYDNKRVLEILLEVGYQNVKFWKSENFFRSTNKHGIYEFRYHIDTKYGMIDLMWYARRDKKYYAGDRLINLERFLFKPEKTYSMPVFRNYEELKDFLTVGYQLQEDITAAFLKAQGISD</sequence>
<dbReference type="Proteomes" id="UP000004633">
    <property type="component" value="Unassembled WGS sequence"/>
</dbReference>
<comment type="caution">
    <text evidence="1">The sequence shown here is derived from an EMBL/GenBank/DDBJ whole genome shotgun (WGS) entry which is preliminary data.</text>
</comment>
<evidence type="ECO:0000313" key="2">
    <source>
        <dbReference type="Proteomes" id="UP000004633"/>
    </source>
</evidence>
<organism evidence="1 2">
    <name type="scientific">Selenomonas artemidis F0399</name>
    <dbReference type="NCBI Taxonomy" id="749551"/>
    <lineage>
        <taxon>Bacteria</taxon>
        <taxon>Bacillati</taxon>
        <taxon>Bacillota</taxon>
        <taxon>Negativicutes</taxon>
        <taxon>Selenomonadales</taxon>
        <taxon>Selenomonadaceae</taxon>
        <taxon>Selenomonas</taxon>
    </lineage>
</organism>
<reference evidence="1 2" key="1">
    <citation type="submission" date="2010-08" db="EMBL/GenBank/DDBJ databases">
        <authorList>
            <person name="Weinstock G."/>
            <person name="Sodergren E."/>
            <person name="Clifton S."/>
            <person name="Fulton L."/>
            <person name="Fulton B."/>
            <person name="Courtney L."/>
            <person name="Fronick C."/>
            <person name="Harrison M."/>
            <person name="Strong C."/>
            <person name="Farmer C."/>
            <person name="Delahaunty K."/>
            <person name="Markovic C."/>
            <person name="Hall O."/>
            <person name="Minx P."/>
            <person name="Tomlinson C."/>
            <person name="Mitreva M."/>
            <person name="Hou S."/>
            <person name="Chen J."/>
            <person name="Wollam A."/>
            <person name="Pepin K.H."/>
            <person name="Johnson M."/>
            <person name="Bhonagiri V."/>
            <person name="Zhang X."/>
            <person name="Suruliraj S."/>
            <person name="Warren W."/>
            <person name="Chinwalla A."/>
            <person name="Mardis E.R."/>
            <person name="Wilson R.K."/>
        </authorList>
    </citation>
    <scope>NUCLEOTIDE SEQUENCE [LARGE SCALE GENOMIC DNA]</scope>
    <source>
        <strain evidence="1 2">F0399</strain>
    </source>
</reference>
<dbReference type="AlphaFoldDB" id="E7N193"/>
<accession>E7N193</accession>